<accession>A0ABN9EMU0</accession>
<protein>
    <submittedName>
        <fullName evidence="1">Uncharacterized protein</fullName>
    </submittedName>
</protein>
<evidence type="ECO:0000313" key="1">
    <source>
        <dbReference type="EMBL" id="CAI9586119.1"/>
    </source>
</evidence>
<sequence>RGGLTIRALGYCPRARAIGGPHEGLYGPLCGCGLSVGGDTWGPMISYCPGAQ</sequence>
<proteinExistence type="predicted"/>
<organism evidence="1 2">
    <name type="scientific">Staurois parvus</name>
    <dbReference type="NCBI Taxonomy" id="386267"/>
    <lineage>
        <taxon>Eukaryota</taxon>
        <taxon>Metazoa</taxon>
        <taxon>Chordata</taxon>
        <taxon>Craniata</taxon>
        <taxon>Vertebrata</taxon>
        <taxon>Euteleostomi</taxon>
        <taxon>Amphibia</taxon>
        <taxon>Batrachia</taxon>
        <taxon>Anura</taxon>
        <taxon>Neobatrachia</taxon>
        <taxon>Ranoidea</taxon>
        <taxon>Ranidae</taxon>
        <taxon>Staurois</taxon>
    </lineage>
</organism>
<name>A0ABN9EMU0_9NEOB</name>
<keyword evidence="2" id="KW-1185">Reference proteome</keyword>
<reference evidence="1" key="1">
    <citation type="submission" date="2023-05" db="EMBL/GenBank/DDBJ databases">
        <authorList>
            <person name="Stuckert A."/>
        </authorList>
    </citation>
    <scope>NUCLEOTIDE SEQUENCE</scope>
</reference>
<gene>
    <name evidence="1" type="ORF">SPARVUS_LOCUS10321148</name>
</gene>
<dbReference type="EMBL" id="CATNWA010015720">
    <property type="protein sequence ID" value="CAI9586119.1"/>
    <property type="molecule type" value="Genomic_DNA"/>
</dbReference>
<feature type="non-terminal residue" evidence="1">
    <location>
        <position position="1"/>
    </location>
</feature>
<dbReference type="Proteomes" id="UP001162483">
    <property type="component" value="Unassembled WGS sequence"/>
</dbReference>
<comment type="caution">
    <text evidence="1">The sequence shown here is derived from an EMBL/GenBank/DDBJ whole genome shotgun (WGS) entry which is preliminary data.</text>
</comment>
<evidence type="ECO:0000313" key="2">
    <source>
        <dbReference type="Proteomes" id="UP001162483"/>
    </source>
</evidence>